<dbReference type="Proteomes" id="UP000268014">
    <property type="component" value="Unassembled WGS sequence"/>
</dbReference>
<dbReference type="InterPro" id="IPR001810">
    <property type="entry name" value="F-box_dom"/>
</dbReference>
<reference evidence="4" key="1">
    <citation type="submission" date="2016-04" db="UniProtKB">
        <authorList>
            <consortium name="WormBaseParasite"/>
        </authorList>
    </citation>
    <scope>IDENTIFICATION</scope>
</reference>
<protein>
    <submittedName>
        <fullName evidence="4">F-box domain-containing protein</fullName>
    </submittedName>
</protein>
<evidence type="ECO:0000259" key="1">
    <source>
        <dbReference type="PROSITE" id="PS50181"/>
    </source>
</evidence>
<name>A0A158QPE5_HAEPC</name>
<dbReference type="WBParaSite" id="HPLM_0001252001-mRNA-1">
    <property type="protein sequence ID" value="HPLM_0001252001-mRNA-1"/>
    <property type="gene ID" value="HPLM_0001252001"/>
</dbReference>
<keyword evidence="3" id="KW-1185">Reference proteome</keyword>
<dbReference type="InterPro" id="IPR036047">
    <property type="entry name" value="F-box-like_dom_sf"/>
</dbReference>
<gene>
    <name evidence="2" type="ORF">HPLM_LOCUS12515</name>
</gene>
<dbReference type="OrthoDB" id="5777631at2759"/>
<dbReference type="PROSITE" id="PS50181">
    <property type="entry name" value="FBOX"/>
    <property type="match status" value="1"/>
</dbReference>
<feature type="domain" description="F-box" evidence="1">
    <location>
        <begin position="3"/>
        <end position="50"/>
    </location>
</feature>
<accession>A0A158QPE5</accession>
<dbReference type="EMBL" id="UZAF01017890">
    <property type="protein sequence ID" value="VDO45895.1"/>
    <property type="molecule type" value="Genomic_DNA"/>
</dbReference>
<evidence type="ECO:0000313" key="3">
    <source>
        <dbReference type="Proteomes" id="UP000268014"/>
    </source>
</evidence>
<proteinExistence type="predicted"/>
<dbReference type="Gene3D" id="1.20.1280.50">
    <property type="match status" value="1"/>
</dbReference>
<evidence type="ECO:0000313" key="2">
    <source>
        <dbReference type="EMBL" id="VDO45895.1"/>
    </source>
</evidence>
<dbReference type="SMART" id="SM00256">
    <property type="entry name" value="FBOX"/>
    <property type="match status" value="1"/>
</dbReference>
<dbReference type="OMA" id="HCANIET"/>
<reference evidence="2 3" key="2">
    <citation type="submission" date="2018-11" db="EMBL/GenBank/DDBJ databases">
        <authorList>
            <consortium name="Pathogen Informatics"/>
        </authorList>
    </citation>
    <scope>NUCLEOTIDE SEQUENCE [LARGE SCALE GENOMIC DNA]</scope>
    <source>
        <strain evidence="2 3">MHpl1</strain>
    </source>
</reference>
<evidence type="ECO:0000313" key="4">
    <source>
        <dbReference type="WBParaSite" id="HPLM_0001252001-mRNA-1"/>
    </source>
</evidence>
<dbReference type="SUPFAM" id="SSF81383">
    <property type="entry name" value="F-box domain"/>
    <property type="match status" value="1"/>
</dbReference>
<sequence>MPPTHIFDLPPEIIVRILKELDEQSVGRLKVVSRYLNTIIQKHGSVLAKQAVYLAVLREKELIVERFLRRNRWEDYKYAVSGWLTDTSVLRQLAYAKIDTLRFQFTLPEDVVVELAKRLDALKLSVFQVCFSGCKLSSKSIISLIAVLRPQQISIEFDPFFDGVTVEALCEVDSFREVNTLNLVNSQMTDNSLGLITAEHLNVYETSKLTLKGLRHILLEWYSGKRNIQDYLLSISERFVPGRVFHGLPSRQRSVIAWELRNTTGVLHVTIIGPELSFVKFFGIAKLNCLTTFTQKRS</sequence>
<dbReference type="Pfam" id="PF12937">
    <property type="entry name" value="F-box-like"/>
    <property type="match status" value="1"/>
</dbReference>
<dbReference type="AlphaFoldDB" id="A0A158QPE5"/>
<organism evidence="4">
    <name type="scientific">Haemonchus placei</name>
    <name type="common">Barber's pole worm</name>
    <dbReference type="NCBI Taxonomy" id="6290"/>
    <lineage>
        <taxon>Eukaryota</taxon>
        <taxon>Metazoa</taxon>
        <taxon>Ecdysozoa</taxon>
        <taxon>Nematoda</taxon>
        <taxon>Chromadorea</taxon>
        <taxon>Rhabditida</taxon>
        <taxon>Rhabditina</taxon>
        <taxon>Rhabditomorpha</taxon>
        <taxon>Strongyloidea</taxon>
        <taxon>Trichostrongylidae</taxon>
        <taxon>Haemonchus</taxon>
    </lineage>
</organism>